<evidence type="ECO:0000313" key="3">
    <source>
        <dbReference type="Proteomes" id="UP001243009"/>
    </source>
</evidence>
<dbReference type="InterPro" id="IPR005064">
    <property type="entry name" value="BUG"/>
</dbReference>
<comment type="similarity">
    <text evidence="1">Belongs to the UPF0065 (bug) family.</text>
</comment>
<protein>
    <submittedName>
        <fullName evidence="2">Tripartite tricarboxylate transporter substrate binding protein</fullName>
    </submittedName>
</protein>
<comment type="caution">
    <text evidence="2">The sequence shown here is derived from an EMBL/GenBank/DDBJ whole genome shotgun (WGS) entry which is preliminary data.</text>
</comment>
<dbReference type="Gene3D" id="3.40.190.10">
    <property type="entry name" value="Periplasmic binding protein-like II"/>
    <property type="match status" value="1"/>
</dbReference>
<dbReference type="Proteomes" id="UP001243009">
    <property type="component" value="Unassembled WGS sequence"/>
</dbReference>
<organism evidence="2 3">
    <name type="scientific">Paracraurococcus lichenis</name>
    <dbReference type="NCBI Taxonomy" id="3064888"/>
    <lineage>
        <taxon>Bacteria</taxon>
        <taxon>Pseudomonadati</taxon>
        <taxon>Pseudomonadota</taxon>
        <taxon>Alphaproteobacteria</taxon>
        <taxon>Acetobacterales</taxon>
        <taxon>Roseomonadaceae</taxon>
        <taxon>Paracraurococcus</taxon>
    </lineage>
</organism>
<sequence>MTSPIIGRRAALAGAILLPGLARGALPDRPLRILLGFAAGSGPDLLARLVADALKEALPAGVVVDNRPGAGGLIAAQEVARTAPADGSTLLLGEVGQLAMAPSTYARLPYDPAKDFAAVAQLASADFAFVVPASVPADDLDGYIRWGKGQAQLTMGTFGAGTPGHFGAAMLGAAAGLAVEPVHFRSTGDAVGAVLNGTVQGMFGSVAVAAPHVKAGRLKALAVTGPVRSPVLPDVPTMAELGRPSLSFSAWFGLVAPAATPAPVLEATEAAVLRALAAPALIARLQEAGFRPSPAGRTAFAALMREETARWAEVVRATGFKAIE</sequence>
<dbReference type="PANTHER" id="PTHR42928:SF5">
    <property type="entry name" value="BLR1237 PROTEIN"/>
    <property type="match status" value="1"/>
</dbReference>
<accession>A0ABT9DSG8</accession>
<dbReference type="CDD" id="cd07012">
    <property type="entry name" value="PBP2_Bug_TTT"/>
    <property type="match status" value="1"/>
</dbReference>
<reference evidence="2 3" key="1">
    <citation type="submission" date="2023-08" db="EMBL/GenBank/DDBJ databases">
        <title>The draft genome sequence of Paracraurococcus sp. LOR1-02.</title>
        <authorList>
            <person name="Kingkaew E."/>
            <person name="Tanasupawat S."/>
        </authorList>
    </citation>
    <scope>NUCLEOTIDE SEQUENCE [LARGE SCALE GENOMIC DNA]</scope>
    <source>
        <strain evidence="2 3">LOR1-02</strain>
    </source>
</reference>
<dbReference type="RefSeq" id="WP_305101716.1">
    <property type="nucleotide sequence ID" value="NZ_JAUTWS010000001.1"/>
</dbReference>
<dbReference type="PIRSF" id="PIRSF017082">
    <property type="entry name" value="YflP"/>
    <property type="match status" value="1"/>
</dbReference>
<keyword evidence="3" id="KW-1185">Reference proteome</keyword>
<dbReference type="Pfam" id="PF03401">
    <property type="entry name" value="TctC"/>
    <property type="match status" value="1"/>
</dbReference>
<dbReference type="Gene3D" id="3.40.190.150">
    <property type="entry name" value="Bordetella uptake gene, domain 1"/>
    <property type="match status" value="1"/>
</dbReference>
<dbReference type="SUPFAM" id="SSF53850">
    <property type="entry name" value="Periplasmic binding protein-like II"/>
    <property type="match status" value="1"/>
</dbReference>
<dbReference type="InterPro" id="IPR042100">
    <property type="entry name" value="Bug_dom1"/>
</dbReference>
<dbReference type="PANTHER" id="PTHR42928">
    <property type="entry name" value="TRICARBOXYLATE-BINDING PROTEIN"/>
    <property type="match status" value="1"/>
</dbReference>
<name>A0ABT9DSG8_9PROT</name>
<evidence type="ECO:0000313" key="2">
    <source>
        <dbReference type="EMBL" id="MDO9706844.1"/>
    </source>
</evidence>
<dbReference type="EMBL" id="JAUTWS010000001">
    <property type="protein sequence ID" value="MDO9706844.1"/>
    <property type="molecule type" value="Genomic_DNA"/>
</dbReference>
<proteinExistence type="inferred from homology"/>
<gene>
    <name evidence="2" type="ORF">Q7A36_00720</name>
</gene>
<evidence type="ECO:0000256" key="1">
    <source>
        <dbReference type="ARBA" id="ARBA00006987"/>
    </source>
</evidence>